<evidence type="ECO:0000256" key="1">
    <source>
        <dbReference type="ARBA" id="ARBA00008761"/>
    </source>
</evidence>
<sequence length="371" mass="41608">MRIVYHMKSKTQIKTLKVRIKDKHAAILNQWAFEVNQVWNAANELSADYSWVPIPEVGYINCGTSEYDLQKELKTIRAERNFSISAVTIQSVISQHAKSRRQFKKNKLQWRCSSGSKRSLGWVPFKSAGVKFINGQVRFCGKLFSIWDSYDLSKYELGTGSFSQDSRGRWYFNTTIKVEIKSSEGKTSVGIDLGLKTIATCSDGTVFERRRITDEFAKELATAQGAKKKNRVRAIHAKIKNTRSDAIHKFTTTMAENYGAIFIGDVSSKKLTKTKMAKSVLDAGWGMLKTQLKYKAIARSVMFEEINEKYTTQICSCCGVISGNSPKGRAGLGIREWICCECGAIHDRDINAAKNILALGHERLAVGISVL</sequence>
<dbReference type="GO" id="GO:0006310">
    <property type="term" value="P:DNA recombination"/>
    <property type="evidence" value="ECO:0007669"/>
    <property type="project" value="UniProtKB-KW"/>
</dbReference>
<dbReference type="GO" id="GO:0032196">
    <property type="term" value="P:transposition"/>
    <property type="evidence" value="ECO:0007669"/>
    <property type="project" value="UniProtKB-KW"/>
</dbReference>
<dbReference type="AlphaFoldDB" id="A0A0G0ARI8"/>
<evidence type="ECO:0000313" key="8">
    <source>
        <dbReference type="EMBL" id="KKP29415.1"/>
    </source>
</evidence>
<evidence type="ECO:0000256" key="5">
    <source>
        <dbReference type="ARBA" id="ARBA00023172"/>
    </source>
</evidence>
<dbReference type="PANTHER" id="PTHR30405:SF25">
    <property type="entry name" value="RNA-GUIDED DNA ENDONUCLEASE INSQ-RELATED"/>
    <property type="match status" value="1"/>
</dbReference>
<evidence type="ECO:0000313" key="9">
    <source>
        <dbReference type="Proteomes" id="UP000034934"/>
    </source>
</evidence>
<evidence type="ECO:0000256" key="3">
    <source>
        <dbReference type="ARBA" id="ARBA00022578"/>
    </source>
</evidence>
<feature type="domain" description="Cas12f1-like TNB" evidence="7">
    <location>
        <begin position="285"/>
        <end position="356"/>
    </location>
</feature>
<dbReference type="Pfam" id="PF01385">
    <property type="entry name" value="OrfB_IS605"/>
    <property type="match status" value="1"/>
</dbReference>
<dbReference type="GO" id="GO:0003677">
    <property type="term" value="F:DNA binding"/>
    <property type="evidence" value="ECO:0007669"/>
    <property type="project" value="UniProtKB-KW"/>
</dbReference>
<dbReference type="Proteomes" id="UP000034934">
    <property type="component" value="Unassembled WGS sequence"/>
</dbReference>
<dbReference type="Pfam" id="PF07282">
    <property type="entry name" value="Cas12f1-like_TNB"/>
    <property type="match status" value="1"/>
</dbReference>
<dbReference type="InterPro" id="IPR010095">
    <property type="entry name" value="Cas12f1-like_TNB"/>
</dbReference>
<proteinExistence type="inferred from homology"/>
<name>A0A0G0ARI8_9BACT</name>
<accession>A0A0G0ARI8</accession>
<dbReference type="PATRIC" id="fig|1618767.3.peg.767"/>
<dbReference type="EMBL" id="LBOG01000015">
    <property type="protein sequence ID" value="KKP29415.1"/>
    <property type="molecule type" value="Genomic_DNA"/>
</dbReference>
<evidence type="ECO:0000259" key="6">
    <source>
        <dbReference type="Pfam" id="PF01385"/>
    </source>
</evidence>
<reference evidence="8 9" key="1">
    <citation type="journal article" date="2015" name="Nature">
        <title>rRNA introns, odd ribosomes, and small enigmatic genomes across a large radiation of phyla.</title>
        <authorList>
            <person name="Brown C.T."/>
            <person name="Hug L.A."/>
            <person name="Thomas B.C."/>
            <person name="Sharon I."/>
            <person name="Castelle C.J."/>
            <person name="Singh A."/>
            <person name="Wilkins M.J."/>
            <person name="Williams K.H."/>
            <person name="Banfield J.F."/>
        </authorList>
    </citation>
    <scope>NUCLEOTIDE SEQUENCE [LARGE SCALE GENOMIC DNA]</scope>
</reference>
<keyword evidence="3" id="KW-0815">Transposition</keyword>
<keyword evidence="4" id="KW-0238">DNA-binding</keyword>
<comment type="similarity">
    <text evidence="2">In the N-terminal section; belongs to the transposase 2 family.</text>
</comment>
<keyword evidence="5" id="KW-0233">DNA recombination</keyword>
<comment type="similarity">
    <text evidence="1">In the C-terminal section; belongs to the transposase 35 family.</text>
</comment>
<evidence type="ECO:0000256" key="2">
    <source>
        <dbReference type="ARBA" id="ARBA00011044"/>
    </source>
</evidence>
<dbReference type="PANTHER" id="PTHR30405">
    <property type="entry name" value="TRANSPOSASE"/>
    <property type="match status" value="1"/>
</dbReference>
<dbReference type="NCBIfam" id="NF040570">
    <property type="entry name" value="guided_TnpB"/>
    <property type="match status" value="1"/>
</dbReference>
<comment type="caution">
    <text evidence="8">The sequence shown here is derived from an EMBL/GenBank/DDBJ whole genome shotgun (WGS) entry which is preliminary data.</text>
</comment>
<protein>
    <submittedName>
        <fullName evidence="8">Transposase IS605 OrfB</fullName>
    </submittedName>
</protein>
<feature type="domain" description="Probable transposase IS891/IS1136/IS1341" evidence="6">
    <location>
        <begin position="175"/>
        <end position="273"/>
    </location>
</feature>
<organism evidence="8 9">
    <name type="scientific">Candidatus Nomurabacteria bacterium GW2011_GWF1_31_48</name>
    <dbReference type="NCBI Taxonomy" id="1618767"/>
    <lineage>
        <taxon>Bacteria</taxon>
        <taxon>Candidatus Nomuraibacteriota</taxon>
    </lineage>
</organism>
<evidence type="ECO:0000256" key="4">
    <source>
        <dbReference type="ARBA" id="ARBA00023125"/>
    </source>
</evidence>
<gene>
    <name evidence="8" type="ORF">UR19_C0015G0011</name>
</gene>
<evidence type="ECO:0000259" key="7">
    <source>
        <dbReference type="Pfam" id="PF07282"/>
    </source>
</evidence>
<dbReference type="InterPro" id="IPR001959">
    <property type="entry name" value="Transposase"/>
</dbReference>
<dbReference type="InterPro" id="IPR051399">
    <property type="entry name" value="RNA-guided_DNA_endo/Transpos"/>
</dbReference>